<dbReference type="EMBL" id="SZQA01000029">
    <property type="protein sequence ID" value="TKK85187.1"/>
    <property type="molecule type" value="Genomic_DNA"/>
</dbReference>
<evidence type="ECO:0000313" key="1">
    <source>
        <dbReference type="EMBL" id="TKK85187.1"/>
    </source>
</evidence>
<accession>A0A4U3MBV3</accession>
<dbReference type="OrthoDB" id="3683366at2"/>
<evidence type="ECO:0000313" key="2">
    <source>
        <dbReference type="Proteomes" id="UP000308705"/>
    </source>
</evidence>
<name>A0A4U3MBV3_9ACTN</name>
<sequence length="245" mass="26085">MEPTGRYAGGVSFVPTQDGWLVHTPGEDFLAVSAPEGDRPDRPPLDDPDLTEVFAEEGVLEPVPARRPGAVALTGDGPLFEAVGLLLDRAGLTAEDEEVAVRVAVAPWLRDRLFRRLDAEARDTGTALHVGFAEGRRWYAGPFWTGPATASYEDLRLRRLAASPWPEELGAHWAWLDAGGAPEPGPAHPPGAHVAAALIVADVWAYLHGRDAPGTGVQAGFDPATGRLTRHPVLPVPGGLMTEQP</sequence>
<comment type="caution">
    <text evidence="1">The sequence shown here is derived from an EMBL/GenBank/DDBJ whole genome shotgun (WGS) entry which is preliminary data.</text>
</comment>
<dbReference type="Proteomes" id="UP000308705">
    <property type="component" value="Unassembled WGS sequence"/>
</dbReference>
<gene>
    <name evidence="1" type="ORF">FDA94_26270</name>
</gene>
<organism evidence="1 2">
    <name type="scientific">Herbidospora galbida</name>
    <dbReference type="NCBI Taxonomy" id="2575442"/>
    <lineage>
        <taxon>Bacteria</taxon>
        <taxon>Bacillati</taxon>
        <taxon>Actinomycetota</taxon>
        <taxon>Actinomycetes</taxon>
        <taxon>Streptosporangiales</taxon>
        <taxon>Streptosporangiaceae</taxon>
        <taxon>Herbidospora</taxon>
    </lineage>
</organism>
<keyword evidence="2" id="KW-1185">Reference proteome</keyword>
<dbReference type="Gene3D" id="3.40.50.720">
    <property type="entry name" value="NAD(P)-binding Rossmann-like Domain"/>
    <property type="match status" value="1"/>
</dbReference>
<proteinExistence type="predicted"/>
<dbReference type="AlphaFoldDB" id="A0A4U3MBV3"/>
<protein>
    <submittedName>
        <fullName evidence="1">Uncharacterized protein</fullName>
    </submittedName>
</protein>
<reference evidence="1 2" key="1">
    <citation type="submission" date="2019-04" db="EMBL/GenBank/DDBJ databases">
        <title>Herbidospora sp. NEAU-GS14.nov., a novel actinomycete isolated from soil.</title>
        <authorList>
            <person name="Han L."/>
        </authorList>
    </citation>
    <scope>NUCLEOTIDE SEQUENCE [LARGE SCALE GENOMIC DNA]</scope>
    <source>
        <strain evidence="1 2">NEAU-GS14</strain>
    </source>
</reference>
<dbReference type="RefSeq" id="WP_137249751.1">
    <property type="nucleotide sequence ID" value="NZ_SZQA01000029.1"/>
</dbReference>